<accession>A0ACC1T0J5</accession>
<reference evidence="1" key="1">
    <citation type="submission" date="2022-08" db="EMBL/GenBank/DDBJ databases">
        <title>Genome Sequence of Fusarium decemcellulare.</title>
        <authorList>
            <person name="Buettner E."/>
        </authorList>
    </citation>
    <scope>NUCLEOTIDE SEQUENCE</scope>
    <source>
        <strain evidence="1">Babe19</strain>
    </source>
</reference>
<dbReference type="EMBL" id="JANRMS010000004">
    <property type="protein sequence ID" value="KAJ3550249.1"/>
    <property type="molecule type" value="Genomic_DNA"/>
</dbReference>
<evidence type="ECO:0000313" key="1">
    <source>
        <dbReference type="EMBL" id="KAJ3550249.1"/>
    </source>
</evidence>
<organism evidence="1 2">
    <name type="scientific">Fusarium decemcellulare</name>
    <dbReference type="NCBI Taxonomy" id="57161"/>
    <lineage>
        <taxon>Eukaryota</taxon>
        <taxon>Fungi</taxon>
        <taxon>Dikarya</taxon>
        <taxon>Ascomycota</taxon>
        <taxon>Pezizomycotina</taxon>
        <taxon>Sordariomycetes</taxon>
        <taxon>Hypocreomycetidae</taxon>
        <taxon>Hypocreales</taxon>
        <taxon>Nectriaceae</taxon>
        <taxon>Fusarium</taxon>
        <taxon>Fusarium decemcellulare species complex</taxon>
    </lineage>
</organism>
<keyword evidence="2" id="KW-1185">Reference proteome</keyword>
<name>A0ACC1T0J5_9HYPO</name>
<gene>
    <name evidence="1" type="ORF">NM208_g82</name>
</gene>
<comment type="caution">
    <text evidence="1">The sequence shown here is derived from an EMBL/GenBank/DDBJ whole genome shotgun (WGS) entry which is preliminary data.</text>
</comment>
<proteinExistence type="predicted"/>
<sequence>MHSQSLLFLTAPWASAVLADHLLGRYPPPTDLTSNQSAVAKSWKNLSSTLDATLAGSLESHGEAVGLKNITFSLGLFSLDDKGASKMQYHYTSPEIKNAENGTNEVDGDSIYQLASITKVFTVLTGLLECKNGELDRPLTDLLPGLADYVQQHPASEQPAYTIEWDKITPNTLAAHMAGLSHASYMWEDRLYPAAAPELARLVGPTIEPLNPAEYGLPPLDLDDPEVVPPCFKQSAGGCDASEYMRVGQKRPPVFKPWTTPVYSNNGFAILGAALQNITGKTIDELYKSKVFDPLGMKSSSGVPVNADRDHAVMPLGITQSGFATDLGFAAASGGICSSINDLAKFGTAILNSTLLPDDATRQWMKPVTHTDRLDYSVGRPWEIPRYTHPGSRAVTDLYTKSGSAGLFSTYIAFLPEYNAGFTLLSGSTDANRTLLAAILGDMVIDAVVPALEAQAAKEAGKNLEGYYVSNIEGLNSSLCLSQNETTGNINIASWISNGTDMMPIGEKTLSPKGGLRLVPSIRDSGSGQMAFVAEQPWAPDVKGDGPLAQLCDEAWPTCGNCRNAGKTCSGPPTDMKFVVEKVGPRQDVSPDSQRSCSGNATLIPMRQRATKSGATFAKLKLYTSAKPSSGPTRPSDKVVKRYMSCLGSGVGTGFDLSVSMIYLNSLPCLMDGNETLCAAIDTYLSAWTAIKTAPASEDMINLRLYTKALRSLQDRLNDPDQRLTDQTLAATFVLTRIEACHSTPRLFQISHAQGIYWLLKHKGPPKPGETFRFHLAFQALGNIMSWLFMQQPYNFYTEPEWVHALEDFLDTTPIKPPVVSDTYRLGLSLIYLPDIVKQARTIDPMQVGTDPDQMIIAYDLLEQLDKIAAALSDRDEPKFQSFFQQGQFTEVIDLDSPLGTRFDFHGEASLELLNYVMLYSMLAVMVDRIRQHLCTILGLDRPELGEQCYEWSSRSWRCIPHILSMRPLVAGHYTGSLLYAFEAGNPAERAYVLSACQQIDGYRYRKTYERDEQSILTATKDHLGRLPHV</sequence>
<evidence type="ECO:0000313" key="2">
    <source>
        <dbReference type="Proteomes" id="UP001148629"/>
    </source>
</evidence>
<dbReference type="Proteomes" id="UP001148629">
    <property type="component" value="Unassembled WGS sequence"/>
</dbReference>
<protein>
    <submittedName>
        <fullName evidence="1">Uncharacterized protein</fullName>
    </submittedName>
</protein>